<sequence>MNWAALAVITVIVILMILYEWPRLRQHTVKEKSVFVIMTTAGWILALLLVLFPELPGPTQLVDAIYKPLGKLFE</sequence>
<name>A0A4Q9DVH8_9BACL</name>
<organism evidence="2 3">
    <name type="scientific">Paenibacillus thalictri</name>
    <dbReference type="NCBI Taxonomy" id="2527873"/>
    <lineage>
        <taxon>Bacteria</taxon>
        <taxon>Bacillati</taxon>
        <taxon>Bacillota</taxon>
        <taxon>Bacilli</taxon>
        <taxon>Bacillales</taxon>
        <taxon>Paenibacillaceae</taxon>
        <taxon>Paenibacillus</taxon>
    </lineage>
</organism>
<reference evidence="2 3" key="1">
    <citation type="submission" date="2019-02" db="EMBL/GenBank/DDBJ databases">
        <title>Paenibacillus sp. nov., isolated from surface-sterilized tissue of Thalictrum simplex L.</title>
        <authorList>
            <person name="Tuo L."/>
        </authorList>
    </citation>
    <scope>NUCLEOTIDE SEQUENCE [LARGE SCALE GENOMIC DNA]</scope>
    <source>
        <strain evidence="2 3">N2SHLJ1</strain>
    </source>
</reference>
<keyword evidence="1" id="KW-0472">Membrane</keyword>
<keyword evidence="1" id="KW-1133">Transmembrane helix</keyword>
<gene>
    <name evidence="2" type="ORF">EYB31_07655</name>
</gene>
<dbReference type="RefSeq" id="WP_131012699.1">
    <property type="nucleotide sequence ID" value="NZ_SIRE01000005.1"/>
</dbReference>
<evidence type="ECO:0000256" key="1">
    <source>
        <dbReference type="SAM" id="Phobius"/>
    </source>
</evidence>
<proteinExistence type="predicted"/>
<keyword evidence="1" id="KW-0812">Transmembrane</keyword>
<comment type="caution">
    <text evidence="2">The sequence shown here is derived from an EMBL/GenBank/DDBJ whole genome shotgun (WGS) entry which is preliminary data.</text>
</comment>
<keyword evidence="3" id="KW-1185">Reference proteome</keyword>
<feature type="transmembrane region" description="Helical" evidence="1">
    <location>
        <begin position="6"/>
        <end position="22"/>
    </location>
</feature>
<dbReference type="Proteomes" id="UP000293142">
    <property type="component" value="Unassembled WGS sequence"/>
</dbReference>
<evidence type="ECO:0000313" key="2">
    <source>
        <dbReference type="EMBL" id="TBL80284.1"/>
    </source>
</evidence>
<accession>A0A4Q9DVH8</accession>
<feature type="transmembrane region" description="Helical" evidence="1">
    <location>
        <begin position="34"/>
        <end position="52"/>
    </location>
</feature>
<dbReference type="OrthoDB" id="2970258at2"/>
<dbReference type="AlphaFoldDB" id="A0A4Q9DVH8"/>
<protein>
    <submittedName>
        <fullName evidence="2">Uncharacterized protein</fullName>
    </submittedName>
</protein>
<dbReference type="EMBL" id="SIRE01000005">
    <property type="protein sequence ID" value="TBL80284.1"/>
    <property type="molecule type" value="Genomic_DNA"/>
</dbReference>
<evidence type="ECO:0000313" key="3">
    <source>
        <dbReference type="Proteomes" id="UP000293142"/>
    </source>
</evidence>